<evidence type="ECO:0000256" key="2">
    <source>
        <dbReference type="SAM" id="Phobius"/>
    </source>
</evidence>
<feature type="transmembrane region" description="Helical" evidence="2">
    <location>
        <begin position="96"/>
        <end position="115"/>
    </location>
</feature>
<feature type="transmembrane region" description="Helical" evidence="2">
    <location>
        <begin position="57"/>
        <end position="75"/>
    </location>
</feature>
<name>V5EYH3_KALBG</name>
<gene>
    <name evidence="3" type="ORF">PSEUBRA_SCAF14g01553</name>
</gene>
<sequence length="198" mass="22115">MLEVTPPTRIPMFPANYREFLIAPAAPRVPTALQTLQPGEIFQLAQPKWPIAHTQPSFYALALTTIVAAFFLLAFKDVAALINYELRTRLRIPGNPVVGTVLGLLAATMLCITYENDVRKRSGYYPEGADPRQMVWLSGGATVCAILWASSTFQSPIKARDEQTEKKVVEEKVEQRGSRRSLKKQAKREAKKISAKQE</sequence>
<feature type="compositionally biased region" description="Basic and acidic residues" evidence="1">
    <location>
        <begin position="164"/>
        <end position="177"/>
    </location>
</feature>
<evidence type="ECO:0000313" key="3">
    <source>
        <dbReference type="EMBL" id="EST08803.1"/>
    </source>
</evidence>
<evidence type="ECO:0000256" key="1">
    <source>
        <dbReference type="SAM" id="MobiDB-lite"/>
    </source>
</evidence>
<dbReference type="HOGENOM" id="CLU_096895_0_0_1"/>
<evidence type="ECO:0000313" key="4">
    <source>
        <dbReference type="Proteomes" id="UP000019377"/>
    </source>
</evidence>
<accession>V5EYH3</accession>
<reference evidence="4" key="1">
    <citation type="journal article" date="2013" name="Genome Announc.">
        <title>Draft genome sequence of Pseudozyma brasiliensis sp. nov. strain GHG001, a high producer of endo-1,4-xylanase isolated from an insect pest of sugarcane.</title>
        <authorList>
            <person name="Oliveira J.V.D.C."/>
            <person name="dos Santos R.A.C."/>
            <person name="Borges T.A."/>
            <person name="Riano-Pachon D.M."/>
            <person name="Goldman G.H."/>
        </authorList>
    </citation>
    <scope>NUCLEOTIDE SEQUENCE [LARGE SCALE GENOMIC DNA]</scope>
    <source>
        <strain evidence="4">GHG001</strain>
    </source>
</reference>
<protein>
    <submittedName>
        <fullName evidence="3">Uncharacterized protein</fullName>
    </submittedName>
</protein>
<keyword evidence="4" id="KW-1185">Reference proteome</keyword>
<dbReference type="EMBL" id="KI545856">
    <property type="protein sequence ID" value="EST08803.1"/>
    <property type="molecule type" value="Genomic_DNA"/>
</dbReference>
<dbReference type="OrthoDB" id="2550363at2759"/>
<dbReference type="GeneID" id="27417346"/>
<dbReference type="OMA" id="CAILWAS"/>
<dbReference type="eggNOG" id="ENOG502RBHY">
    <property type="taxonomic scope" value="Eukaryota"/>
</dbReference>
<feature type="transmembrane region" description="Helical" evidence="2">
    <location>
        <begin position="135"/>
        <end position="153"/>
    </location>
</feature>
<keyword evidence="2" id="KW-1133">Transmembrane helix</keyword>
<dbReference type="Proteomes" id="UP000019377">
    <property type="component" value="Unassembled WGS sequence"/>
</dbReference>
<keyword evidence="2" id="KW-0812">Transmembrane</keyword>
<feature type="compositionally biased region" description="Basic and acidic residues" evidence="1">
    <location>
        <begin position="187"/>
        <end position="198"/>
    </location>
</feature>
<dbReference type="RefSeq" id="XP_016293792.1">
    <property type="nucleotide sequence ID" value="XM_016434739.1"/>
</dbReference>
<proteinExistence type="predicted"/>
<dbReference type="AlphaFoldDB" id="V5EYH3"/>
<organism evidence="3 4">
    <name type="scientific">Kalmanozyma brasiliensis (strain GHG001)</name>
    <name type="common">Yeast</name>
    <name type="synonym">Pseudozyma brasiliensis</name>
    <dbReference type="NCBI Taxonomy" id="1365824"/>
    <lineage>
        <taxon>Eukaryota</taxon>
        <taxon>Fungi</taxon>
        <taxon>Dikarya</taxon>
        <taxon>Basidiomycota</taxon>
        <taxon>Ustilaginomycotina</taxon>
        <taxon>Ustilaginomycetes</taxon>
        <taxon>Ustilaginales</taxon>
        <taxon>Ustilaginaceae</taxon>
        <taxon>Kalmanozyma</taxon>
    </lineage>
</organism>
<keyword evidence="2" id="KW-0472">Membrane</keyword>
<feature type="region of interest" description="Disordered" evidence="1">
    <location>
        <begin position="164"/>
        <end position="198"/>
    </location>
</feature>